<dbReference type="PROSITE" id="PS50026">
    <property type="entry name" value="EGF_3"/>
    <property type="match status" value="1"/>
</dbReference>
<dbReference type="PROSITE" id="PS00010">
    <property type="entry name" value="ASX_HYDROXYL"/>
    <property type="match status" value="1"/>
</dbReference>
<dbReference type="Gene3D" id="2.10.25.10">
    <property type="entry name" value="Laminin"/>
    <property type="match status" value="1"/>
</dbReference>
<proteinExistence type="predicted"/>
<evidence type="ECO:0000256" key="2">
    <source>
        <dbReference type="PROSITE-ProRule" id="PRU00076"/>
    </source>
</evidence>
<dbReference type="InterPro" id="IPR000742">
    <property type="entry name" value="EGF"/>
</dbReference>
<protein>
    <submittedName>
        <fullName evidence="6">Rhamnose-binding lectin-like</fullName>
    </submittedName>
</protein>
<comment type="caution">
    <text evidence="6">The sequence shown here is derived from an EMBL/GenBank/DDBJ whole genome shotgun (WGS) entry which is preliminary data.</text>
</comment>
<keyword evidence="3" id="KW-0472">Membrane</keyword>
<dbReference type="CDD" id="cd00037">
    <property type="entry name" value="CLECT"/>
    <property type="match status" value="1"/>
</dbReference>
<dbReference type="GO" id="GO:0030246">
    <property type="term" value="F:carbohydrate binding"/>
    <property type="evidence" value="ECO:0007669"/>
    <property type="project" value="UniProtKB-KW"/>
</dbReference>
<evidence type="ECO:0000256" key="3">
    <source>
        <dbReference type="SAM" id="Phobius"/>
    </source>
</evidence>
<dbReference type="SMART" id="SM00179">
    <property type="entry name" value="EGF_CA"/>
    <property type="match status" value="1"/>
</dbReference>
<dbReference type="Gene3D" id="3.10.100.10">
    <property type="entry name" value="Mannose-Binding Protein A, subunit A"/>
    <property type="match status" value="1"/>
</dbReference>
<dbReference type="InterPro" id="IPR000152">
    <property type="entry name" value="EGF-type_Asp/Asn_hydroxyl_site"/>
</dbReference>
<feature type="domain" description="SUEL-type lectin" evidence="5">
    <location>
        <begin position="394"/>
        <end position="489"/>
    </location>
</feature>
<keyword evidence="3" id="KW-0812">Transmembrane</keyword>
<accession>A0A3M7SZR3</accession>
<dbReference type="EMBL" id="REGN01000529">
    <property type="protein sequence ID" value="RNA41242.1"/>
    <property type="molecule type" value="Genomic_DNA"/>
</dbReference>
<evidence type="ECO:0000259" key="4">
    <source>
        <dbReference type="PROSITE" id="PS50026"/>
    </source>
</evidence>
<name>A0A3M7SZR3_BRAPC</name>
<organism evidence="6 7">
    <name type="scientific">Brachionus plicatilis</name>
    <name type="common">Marine rotifer</name>
    <name type="synonym">Brachionus muelleri</name>
    <dbReference type="NCBI Taxonomy" id="10195"/>
    <lineage>
        <taxon>Eukaryota</taxon>
        <taxon>Metazoa</taxon>
        <taxon>Spiralia</taxon>
        <taxon>Gnathifera</taxon>
        <taxon>Rotifera</taxon>
        <taxon>Eurotatoria</taxon>
        <taxon>Monogononta</taxon>
        <taxon>Pseudotrocha</taxon>
        <taxon>Ploima</taxon>
        <taxon>Brachionidae</taxon>
        <taxon>Brachionus</taxon>
    </lineage>
</organism>
<sequence length="752" mass="85955">MNSLVWKANMKISQEKTCDQSNSKSLELIWPRILLKQKKIKILITLTAVLLMAIFLLIILLWTFMGEKTRVKYDKKKEFCFNPEFSSLGKVQSNTCPSISAYAPRAMTLKSSIFNNFTIKEQIICNNGQVYLHCSSNHIIKILSAYYGLHTSTVCANHSSNYSLTCFNKDTLEKIKHLCDNKKYCLISASTRYFGDPCPGVDKQMVVQYQCIYDKTNLTKSQCEVDTTLKPVCPNSNSSAINQNIWCEPSNLNIQCPDRKVIQILCGFYGIDANYNCLGTFKSGSEPSYCYSRNSSKKLMSSCTGKQKCFLRGDPNFVLGSNFENVCPGYAKILLVQWNCVDSMEPVLEPLEVRTDQKIDFCKSSYEPKCSKLFNFFPTLLNTNSFFPIYDQVICENSRVVLSCPENLKIFIISAFYGHKTLFGANECSFSESESLQPNRTQCFWPSSLRNVKSLCDNRTNCLLNASMNRSEDVCPGLAKKMLLEYQCMPSEHGENLNQRCMDVIDNANELTFNCGSLNDSFWEIVSNDTWFVNITCDTGEIISVNCGFYVPQTVPLKLSKNICLGQCLRNEFCSFVVFKNNICSLHTEYAFTRFVNNPNLEVVFKKELKINHCNNDPFMNGATCENKLDEYACHCNHGFFGKKSNDTDTCKPCLSGFRTYNNYPFNCYKYHFINKNYESAKLFCQSLNSFLWTPKTLTERNIFVNERAWVYSKINYVGEPFVWPDGSKVYGMDTNEPNNCNASREFLIRHG</sequence>
<dbReference type="InterPro" id="IPR016187">
    <property type="entry name" value="CTDL_fold"/>
</dbReference>
<dbReference type="InterPro" id="IPR001881">
    <property type="entry name" value="EGF-like_Ca-bd_dom"/>
</dbReference>
<feature type="domain" description="SUEL-type lectin" evidence="5">
    <location>
        <begin position="246"/>
        <end position="341"/>
    </location>
</feature>
<evidence type="ECO:0000313" key="7">
    <source>
        <dbReference type="Proteomes" id="UP000276133"/>
    </source>
</evidence>
<feature type="transmembrane region" description="Helical" evidence="3">
    <location>
        <begin position="42"/>
        <end position="65"/>
    </location>
</feature>
<evidence type="ECO:0000256" key="1">
    <source>
        <dbReference type="ARBA" id="ARBA00023157"/>
    </source>
</evidence>
<dbReference type="Proteomes" id="UP000276133">
    <property type="component" value="Unassembled WGS sequence"/>
</dbReference>
<dbReference type="SUPFAM" id="SSF57196">
    <property type="entry name" value="EGF/Laminin"/>
    <property type="match status" value="1"/>
</dbReference>
<reference evidence="6 7" key="1">
    <citation type="journal article" date="2018" name="Sci. Rep.">
        <title>Genomic signatures of local adaptation to the degree of environmental predictability in rotifers.</title>
        <authorList>
            <person name="Franch-Gras L."/>
            <person name="Hahn C."/>
            <person name="Garcia-Roger E.M."/>
            <person name="Carmona M.J."/>
            <person name="Serra M."/>
            <person name="Gomez A."/>
        </authorList>
    </citation>
    <scope>NUCLEOTIDE SEQUENCE [LARGE SCALE GENOMIC DNA]</scope>
    <source>
        <strain evidence="6">HYR1</strain>
    </source>
</reference>
<evidence type="ECO:0000259" key="5">
    <source>
        <dbReference type="PROSITE" id="PS50228"/>
    </source>
</evidence>
<keyword evidence="7" id="KW-1185">Reference proteome</keyword>
<dbReference type="STRING" id="10195.A0A3M7SZR3"/>
<feature type="domain" description="SUEL-type lectin" evidence="5">
    <location>
        <begin position="124"/>
        <end position="212"/>
    </location>
</feature>
<dbReference type="OrthoDB" id="283575at2759"/>
<evidence type="ECO:0000313" key="6">
    <source>
        <dbReference type="EMBL" id="RNA41242.1"/>
    </source>
</evidence>
<dbReference type="CDD" id="cd22823">
    <property type="entry name" value="Gal_Rha_Lectin"/>
    <property type="match status" value="3"/>
</dbReference>
<keyword evidence="3" id="KW-1133">Transmembrane helix</keyword>
<feature type="domain" description="EGF-like" evidence="4">
    <location>
        <begin position="610"/>
        <end position="646"/>
    </location>
</feature>
<dbReference type="Gene3D" id="2.60.120.740">
    <property type="match status" value="3"/>
</dbReference>
<gene>
    <name evidence="6" type="ORF">BpHYR1_034611</name>
</gene>
<keyword evidence="1" id="KW-1015">Disulfide bond</keyword>
<keyword evidence="6" id="KW-0430">Lectin</keyword>
<keyword evidence="2" id="KW-0245">EGF-like domain</keyword>
<dbReference type="InterPro" id="IPR043159">
    <property type="entry name" value="Lectin_gal-bd_sf"/>
</dbReference>
<dbReference type="Pfam" id="PF02140">
    <property type="entry name" value="SUEL_Lectin"/>
    <property type="match status" value="3"/>
</dbReference>
<dbReference type="AlphaFoldDB" id="A0A3M7SZR3"/>
<dbReference type="InterPro" id="IPR000922">
    <property type="entry name" value="Lectin_gal-bd_dom"/>
</dbReference>
<dbReference type="GO" id="GO:0005509">
    <property type="term" value="F:calcium ion binding"/>
    <property type="evidence" value="ECO:0007669"/>
    <property type="project" value="InterPro"/>
</dbReference>
<dbReference type="PANTHER" id="PTHR46780">
    <property type="entry name" value="PROTEIN EVA-1"/>
    <property type="match status" value="1"/>
</dbReference>
<dbReference type="PROSITE" id="PS50228">
    <property type="entry name" value="SUEL_LECTIN"/>
    <property type="match status" value="3"/>
</dbReference>
<dbReference type="InterPro" id="IPR016186">
    <property type="entry name" value="C-type_lectin-like/link_sf"/>
</dbReference>
<dbReference type="SUPFAM" id="SSF56436">
    <property type="entry name" value="C-type lectin-like"/>
    <property type="match status" value="1"/>
</dbReference>
<comment type="caution">
    <text evidence="2">Lacks conserved residue(s) required for the propagation of feature annotation.</text>
</comment>